<dbReference type="PANTHER" id="PTHR35213">
    <property type="entry name" value="RING-TYPE DOMAIN-CONTAINING PROTEIN-RELATED"/>
    <property type="match status" value="1"/>
</dbReference>
<feature type="compositionally biased region" description="Polar residues" evidence="1">
    <location>
        <begin position="155"/>
        <end position="165"/>
    </location>
</feature>
<organism evidence="2 3">
    <name type="scientific">Phaeodactylum tricornutum (strain CCAP 1055/1)</name>
    <dbReference type="NCBI Taxonomy" id="556484"/>
    <lineage>
        <taxon>Eukaryota</taxon>
        <taxon>Sar</taxon>
        <taxon>Stramenopiles</taxon>
        <taxon>Ochrophyta</taxon>
        <taxon>Bacillariophyta</taxon>
        <taxon>Bacillariophyceae</taxon>
        <taxon>Bacillariophycidae</taxon>
        <taxon>Naviculales</taxon>
        <taxon>Phaeodactylaceae</taxon>
        <taxon>Phaeodactylum</taxon>
    </lineage>
</organism>
<evidence type="ECO:0000313" key="3">
    <source>
        <dbReference type="Proteomes" id="UP000000759"/>
    </source>
</evidence>
<dbReference type="InParanoid" id="B7FR00"/>
<sequence>MVMLSDRVNANGEEDKEDETNLATQDMSEQSKPITTPGSVEGRRLSHDQSDEPPTLEVGQGSVDEAIAAHNPTQPLQPEVLIKGASPASLDSHPSNVGEGKTSQSLFACPAEGNPSNVVVSMPGTFAKVNSGEDLDQGTRPGGRLLSYESLEAFSKSSRPTSVQGSLPGSSQAYSASSNGSSSDHTEEPSSLPNIITTSAPGTGAQPLTSTSPTSSNTSVRKTSGLRRGKWTVEEEAYVARVIQDFNSGFLDAPAGTTLRTFLSEKLQCDPMRITKKFTGDACIGKRVFHPAVRSPSNGTAIDKAQAELHGLERRWQRRLELQQRESAKKAAASAAAAAAATGRNFSVQTASVDGTASVGENRAKTKTDGPNMVTQTASWLDRAKSVLQDPSPASSMSQQSHSEDFAKSEIMSQMQEVQRLLHEGPTIQKSSADLPDMMDKARSKSGSSSPPVEPADKRLRTGAEDAEALVGFLRSVRASAASGQEF</sequence>
<reference evidence="3" key="2">
    <citation type="submission" date="2008-08" db="EMBL/GenBank/DDBJ databases">
        <authorList>
            <consortium name="Diatom Consortium"/>
            <person name="Grigoriev I."/>
            <person name="Grimwood J."/>
            <person name="Kuo A."/>
            <person name="Otillar R.P."/>
            <person name="Salamov A."/>
            <person name="Detter J.C."/>
            <person name="Lindquist E."/>
            <person name="Shapiro H."/>
            <person name="Lucas S."/>
            <person name="Glavina del Rio T."/>
            <person name="Pitluck S."/>
            <person name="Rokhsar D."/>
            <person name="Bowler C."/>
        </authorList>
    </citation>
    <scope>GENOME REANNOTATION</scope>
    <source>
        <strain evidence="3">CCAP 1055/1</strain>
    </source>
</reference>
<feature type="compositionally biased region" description="Low complexity" evidence="1">
    <location>
        <begin position="209"/>
        <end position="219"/>
    </location>
</feature>
<dbReference type="HOGENOM" id="CLU_560770_0_0_1"/>
<dbReference type="AlphaFoldDB" id="B7FR00"/>
<reference evidence="2 3" key="1">
    <citation type="journal article" date="2008" name="Nature">
        <title>The Phaeodactylum genome reveals the evolutionary history of diatom genomes.</title>
        <authorList>
            <person name="Bowler C."/>
            <person name="Allen A.E."/>
            <person name="Badger J.H."/>
            <person name="Grimwood J."/>
            <person name="Jabbari K."/>
            <person name="Kuo A."/>
            <person name="Maheswari U."/>
            <person name="Martens C."/>
            <person name="Maumus F."/>
            <person name="Otillar R.P."/>
            <person name="Rayko E."/>
            <person name="Salamov A."/>
            <person name="Vandepoele K."/>
            <person name="Beszteri B."/>
            <person name="Gruber A."/>
            <person name="Heijde M."/>
            <person name="Katinka M."/>
            <person name="Mock T."/>
            <person name="Valentin K."/>
            <person name="Verret F."/>
            <person name="Berges J.A."/>
            <person name="Brownlee C."/>
            <person name="Cadoret J.P."/>
            <person name="Chiovitti A."/>
            <person name="Choi C.J."/>
            <person name="Coesel S."/>
            <person name="De Martino A."/>
            <person name="Detter J.C."/>
            <person name="Durkin C."/>
            <person name="Falciatore A."/>
            <person name="Fournet J."/>
            <person name="Haruta M."/>
            <person name="Huysman M.J."/>
            <person name="Jenkins B.D."/>
            <person name="Jiroutova K."/>
            <person name="Jorgensen R.E."/>
            <person name="Joubert Y."/>
            <person name="Kaplan A."/>
            <person name="Kroger N."/>
            <person name="Kroth P.G."/>
            <person name="La Roche J."/>
            <person name="Lindquist E."/>
            <person name="Lommer M."/>
            <person name="Martin-Jezequel V."/>
            <person name="Lopez P.J."/>
            <person name="Lucas S."/>
            <person name="Mangogna M."/>
            <person name="McGinnis K."/>
            <person name="Medlin L.K."/>
            <person name="Montsant A."/>
            <person name="Oudot-Le Secq M.P."/>
            <person name="Napoli C."/>
            <person name="Obornik M."/>
            <person name="Parker M.S."/>
            <person name="Petit J.L."/>
            <person name="Porcel B.M."/>
            <person name="Poulsen N."/>
            <person name="Robison M."/>
            <person name="Rychlewski L."/>
            <person name="Rynearson T.A."/>
            <person name="Schmutz J."/>
            <person name="Shapiro H."/>
            <person name="Siaut M."/>
            <person name="Stanley M."/>
            <person name="Sussman M.R."/>
            <person name="Taylor A.R."/>
            <person name="Vardi A."/>
            <person name="von Dassow P."/>
            <person name="Vyverman W."/>
            <person name="Willis A."/>
            <person name="Wyrwicz L.S."/>
            <person name="Rokhsar D.S."/>
            <person name="Weissenbach J."/>
            <person name="Armbrust E.V."/>
            <person name="Green B.R."/>
            <person name="Van de Peer Y."/>
            <person name="Grigoriev I.V."/>
        </authorList>
    </citation>
    <scope>NUCLEOTIDE SEQUENCE [LARGE SCALE GENOMIC DNA]</scope>
    <source>
        <strain evidence="2 3">CCAP 1055/1</strain>
    </source>
</reference>
<feature type="region of interest" description="Disordered" evidence="1">
    <location>
        <begin position="83"/>
        <end position="109"/>
    </location>
</feature>
<dbReference type="EMBL" id="CM000605">
    <property type="protein sequence ID" value="EEC51958.1"/>
    <property type="molecule type" value="Genomic_DNA"/>
</dbReference>
<keyword evidence="3" id="KW-1185">Reference proteome</keyword>
<feature type="region of interest" description="Disordered" evidence="1">
    <location>
        <begin position="1"/>
        <end position="58"/>
    </location>
</feature>
<dbReference type="OrthoDB" id="206902at2759"/>
<dbReference type="Proteomes" id="UP000000759">
    <property type="component" value="Chromosome 1"/>
</dbReference>
<feature type="compositionally biased region" description="Polar residues" evidence="1">
    <location>
        <begin position="189"/>
        <end position="201"/>
    </location>
</feature>
<dbReference type="PaxDb" id="2850-Phatr43209"/>
<name>B7FR00_PHATC</name>
<feature type="compositionally biased region" description="Low complexity" evidence="1">
    <location>
        <begin position="166"/>
        <end position="183"/>
    </location>
</feature>
<feature type="region of interest" description="Disordered" evidence="1">
    <location>
        <begin position="128"/>
        <end position="227"/>
    </location>
</feature>
<dbReference type="KEGG" id="pti:PHATRDRAFT_43209"/>
<dbReference type="RefSeq" id="XP_002177495.1">
    <property type="nucleotide sequence ID" value="XM_002177459.1"/>
</dbReference>
<feature type="compositionally biased region" description="Low complexity" evidence="1">
    <location>
        <begin position="391"/>
        <end position="401"/>
    </location>
</feature>
<protein>
    <submittedName>
        <fullName evidence="2">Uncharacterized protein</fullName>
    </submittedName>
</protein>
<gene>
    <name evidence="2" type="ORF">PHATRDRAFT_43209</name>
</gene>
<dbReference type="PANTHER" id="PTHR35213:SF5">
    <property type="entry name" value="RING-TYPE DOMAIN-CONTAINING PROTEIN"/>
    <property type="match status" value="1"/>
</dbReference>
<feature type="region of interest" description="Disordered" evidence="1">
    <location>
        <begin position="425"/>
        <end position="463"/>
    </location>
</feature>
<feature type="compositionally biased region" description="Polar residues" evidence="1">
    <location>
        <begin position="21"/>
        <end position="38"/>
    </location>
</feature>
<dbReference type="GeneID" id="7196574"/>
<feature type="compositionally biased region" description="Basic and acidic residues" evidence="1">
    <location>
        <begin position="41"/>
        <end position="50"/>
    </location>
</feature>
<evidence type="ECO:0000313" key="2">
    <source>
        <dbReference type="EMBL" id="EEC51958.1"/>
    </source>
</evidence>
<proteinExistence type="predicted"/>
<dbReference type="eggNOG" id="ENOG502QRTK">
    <property type="taxonomic scope" value="Eukaryota"/>
</dbReference>
<accession>B7FR00</accession>
<feature type="region of interest" description="Disordered" evidence="1">
    <location>
        <begin position="387"/>
        <end position="406"/>
    </location>
</feature>
<evidence type="ECO:0000256" key="1">
    <source>
        <dbReference type="SAM" id="MobiDB-lite"/>
    </source>
</evidence>